<gene>
    <name evidence="2" type="ORF">E2C01_091465</name>
</gene>
<dbReference type="Proteomes" id="UP000324222">
    <property type="component" value="Unassembled WGS sequence"/>
</dbReference>
<feature type="compositionally biased region" description="Gly residues" evidence="1">
    <location>
        <begin position="60"/>
        <end position="85"/>
    </location>
</feature>
<dbReference type="EMBL" id="VSRR010105085">
    <property type="protein sequence ID" value="MPC96221.1"/>
    <property type="molecule type" value="Genomic_DNA"/>
</dbReference>
<feature type="region of interest" description="Disordered" evidence="1">
    <location>
        <begin position="54"/>
        <end position="85"/>
    </location>
</feature>
<protein>
    <submittedName>
        <fullName evidence="2">Uncharacterized protein</fullName>
    </submittedName>
</protein>
<feature type="region of interest" description="Disordered" evidence="1">
    <location>
        <begin position="1"/>
        <end position="21"/>
    </location>
</feature>
<evidence type="ECO:0000256" key="1">
    <source>
        <dbReference type="SAM" id="MobiDB-lite"/>
    </source>
</evidence>
<sequence>MEMQRRRVSEYGPDTTKRSNTGGKEIVSVVMCFVATFSTIQRALRCLHTYRHAKDRGKGGRGQGGEGGWWYSGGSGGGGPVSTLG</sequence>
<accession>A0A5B7JE12</accession>
<proteinExistence type="predicted"/>
<name>A0A5B7JE12_PORTR</name>
<dbReference type="AlphaFoldDB" id="A0A5B7JE12"/>
<keyword evidence="3" id="KW-1185">Reference proteome</keyword>
<evidence type="ECO:0000313" key="2">
    <source>
        <dbReference type="EMBL" id="MPC96221.1"/>
    </source>
</evidence>
<reference evidence="2 3" key="1">
    <citation type="submission" date="2019-05" db="EMBL/GenBank/DDBJ databases">
        <title>Another draft genome of Portunus trituberculatus and its Hox gene families provides insights of decapod evolution.</title>
        <authorList>
            <person name="Jeong J.-H."/>
            <person name="Song I."/>
            <person name="Kim S."/>
            <person name="Choi T."/>
            <person name="Kim D."/>
            <person name="Ryu S."/>
            <person name="Kim W."/>
        </authorList>
    </citation>
    <scope>NUCLEOTIDE SEQUENCE [LARGE SCALE GENOMIC DNA]</scope>
    <source>
        <tissue evidence="2">Muscle</tissue>
    </source>
</reference>
<comment type="caution">
    <text evidence="2">The sequence shown here is derived from an EMBL/GenBank/DDBJ whole genome shotgun (WGS) entry which is preliminary data.</text>
</comment>
<evidence type="ECO:0000313" key="3">
    <source>
        <dbReference type="Proteomes" id="UP000324222"/>
    </source>
</evidence>
<organism evidence="2 3">
    <name type="scientific">Portunus trituberculatus</name>
    <name type="common">Swimming crab</name>
    <name type="synonym">Neptunus trituberculatus</name>
    <dbReference type="NCBI Taxonomy" id="210409"/>
    <lineage>
        <taxon>Eukaryota</taxon>
        <taxon>Metazoa</taxon>
        <taxon>Ecdysozoa</taxon>
        <taxon>Arthropoda</taxon>
        <taxon>Crustacea</taxon>
        <taxon>Multicrustacea</taxon>
        <taxon>Malacostraca</taxon>
        <taxon>Eumalacostraca</taxon>
        <taxon>Eucarida</taxon>
        <taxon>Decapoda</taxon>
        <taxon>Pleocyemata</taxon>
        <taxon>Brachyura</taxon>
        <taxon>Eubrachyura</taxon>
        <taxon>Portunoidea</taxon>
        <taxon>Portunidae</taxon>
        <taxon>Portuninae</taxon>
        <taxon>Portunus</taxon>
    </lineage>
</organism>